<feature type="signal peptide" evidence="2">
    <location>
        <begin position="1"/>
        <end position="20"/>
    </location>
</feature>
<evidence type="ECO:0008006" key="5">
    <source>
        <dbReference type="Google" id="ProtNLM"/>
    </source>
</evidence>
<organism evidence="3 4">
    <name type="scientific">Candidatus Opimibacter skivensis</name>
    <dbReference type="NCBI Taxonomy" id="2982028"/>
    <lineage>
        <taxon>Bacteria</taxon>
        <taxon>Pseudomonadati</taxon>
        <taxon>Bacteroidota</taxon>
        <taxon>Saprospiria</taxon>
        <taxon>Saprospirales</taxon>
        <taxon>Saprospiraceae</taxon>
        <taxon>Candidatus Opimibacter</taxon>
    </lineage>
</organism>
<accession>A0A9D7STK3</accession>
<dbReference type="Proteomes" id="UP000808337">
    <property type="component" value="Unassembled WGS sequence"/>
</dbReference>
<comment type="caution">
    <text evidence="3">The sequence shown here is derived from an EMBL/GenBank/DDBJ whole genome shotgun (WGS) entry which is preliminary data.</text>
</comment>
<gene>
    <name evidence="3" type="ORF">IPP15_10580</name>
</gene>
<keyword evidence="1" id="KW-0472">Membrane</keyword>
<reference evidence="3 4" key="1">
    <citation type="submission" date="2020-10" db="EMBL/GenBank/DDBJ databases">
        <title>Connecting structure to function with the recovery of over 1000 high-quality activated sludge metagenome-assembled genomes encoding full-length rRNA genes using long-read sequencing.</title>
        <authorList>
            <person name="Singleton C.M."/>
            <person name="Petriglieri F."/>
            <person name="Kristensen J.M."/>
            <person name="Kirkegaard R.H."/>
            <person name="Michaelsen T.Y."/>
            <person name="Andersen M.H."/>
            <person name="Karst S.M."/>
            <person name="Dueholm M.S."/>
            <person name="Nielsen P.H."/>
            <person name="Albertsen M."/>
        </authorList>
    </citation>
    <scope>NUCLEOTIDE SEQUENCE [LARGE SCALE GENOMIC DNA]</scope>
    <source>
        <strain evidence="3">Ribe_18-Q3-R11-54_MAXAC.273</strain>
    </source>
</reference>
<evidence type="ECO:0000256" key="2">
    <source>
        <dbReference type="SAM" id="SignalP"/>
    </source>
</evidence>
<keyword evidence="1" id="KW-0812">Transmembrane</keyword>
<sequence length="153" mass="16203">MKKLFILITTVFALTQIASAQSAKSVYFELGGPGLASINFDTRFGAKEGGLGGKVGVGGFTVDGVGIVFIPIALNYLLGKDSRNYFEMGIGVTPVLGSDGDGGNFSGTFGHLNFGYRLQPENGGFTFRAFITPIFGNGFFVPYYGGVSFGYKF</sequence>
<keyword evidence="1" id="KW-1133">Transmembrane helix</keyword>
<keyword evidence="2" id="KW-0732">Signal</keyword>
<name>A0A9D7STK3_9BACT</name>
<protein>
    <recommendedName>
        <fullName evidence="5">Outer membrane protein beta-barrel domain-containing protein</fullName>
    </recommendedName>
</protein>
<feature type="chain" id="PRO_5039369671" description="Outer membrane protein beta-barrel domain-containing protein" evidence="2">
    <location>
        <begin position="21"/>
        <end position="153"/>
    </location>
</feature>
<evidence type="ECO:0000313" key="3">
    <source>
        <dbReference type="EMBL" id="MBK9982847.1"/>
    </source>
</evidence>
<evidence type="ECO:0000313" key="4">
    <source>
        <dbReference type="Proteomes" id="UP000808337"/>
    </source>
</evidence>
<feature type="transmembrane region" description="Helical" evidence="1">
    <location>
        <begin position="57"/>
        <end position="78"/>
    </location>
</feature>
<proteinExistence type="predicted"/>
<evidence type="ECO:0000256" key="1">
    <source>
        <dbReference type="SAM" id="Phobius"/>
    </source>
</evidence>
<dbReference type="EMBL" id="JADKGY010000008">
    <property type="protein sequence ID" value="MBK9982847.1"/>
    <property type="molecule type" value="Genomic_DNA"/>
</dbReference>
<dbReference type="AlphaFoldDB" id="A0A9D7STK3"/>